<evidence type="ECO:0000259" key="3">
    <source>
        <dbReference type="SMART" id="SM00128"/>
    </source>
</evidence>
<evidence type="ECO:0000313" key="4">
    <source>
        <dbReference type="EMBL" id="CAD7649152.1"/>
    </source>
</evidence>
<dbReference type="InterPro" id="IPR036691">
    <property type="entry name" value="Endo/exonu/phosph_ase_sf"/>
</dbReference>
<dbReference type="SUPFAM" id="SSF56219">
    <property type="entry name" value="DNase I-like"/>
    <property type="match status" value="1"/>
</dbReference>
<feature type="compositionally biased region" description="Polar residues" evidence="2">
    <location>
        <begin position="441"/>
        <end position="461"/>
    </location>
</feature>
<dbReference type="EMBL" id="OC918320">
    <property type="protein sequence ID" value="CAD7649152.1"/>
    <property type="molecule type" value="Genomic_DNA"/>
</dbReference>
<evidence type="ECO:0000313" key="5">
    <source>
        <dbReference type="Proteomes" id="UP000728032"/>
    </source>
</evidence>
<dbReference type="InterPro" id="IPR041611">
    <property type="entry name" value="SKICH"/>
</dbReference>
<dbReference type="GO" id="GO:0004439">
    <property type="term" value="F:phosphatidylinositol-4,5-bisphosphate 5-phosphatase activity"/>
    <property type="evidence" value="ECO:0007669"/>
    <property type="project" value="TreeGrafter"/>
</dbReference>
<dbReference type="Gene3D" id="3.60.10.10">
    <property type="entry name" value="Endonuclease/exonuclease/phosphatase"/>
    <property type="match status" value="1"/>
</dbReference>
<dbReference type="SMART" id="SM00128">
    <property type="entry name" value="IPPc"/>
    <property type="match status" value="1"/>
</dbReference>
<gene>
    <name evidence="4" type="ORF">ONB1V03_LOCUS7126</name>
</gene>
<dbReference type="Gene3D" id="2.60.40.2840">
    <property type="match status" value="1"/>
</dbReference>
<evidence type="ECO:0000256" key="2">
    <source>
        <dbReference type="SAM" id="MobiDB-lite"/>
    </source>
</evidence>
<dbReference type="InterPro" id="IPR046985">
    <property type="entry name" value="IP5"/>
</dbReference>
<reference evidence="4" key="1">
    <citation type="submission" date="2020-11" db="EMBL/GenBank/DDBJ databases">
        <authorList>
            <person name="Tran Van P."/>
        </authorList>
    </citation>
    <scope>NUCLEOTIDE SEQUENCE</scope>
</reference>
<protein>
    <recommendedName>
        <fullName evidence="3">Inositol polyphosphate-related phosphatase domain-containing protein</fullName>
    </recommendedName>
</protein>
<dbReference type="FunFam" id="3.60.10.10:FF:000060">
    <property type="entry name" value="Uncharacterized protein, isoform C"/>
    <property type="match status" value="1"/>
</dbReference>
<dbReference type="Pfam" id="PF22669">
    <property type="entry name" value="Exo_endo_phos2"/>
    <property type="match status" value="1"/>
</dbReference>
<dbReference type="Proteomes" id="UP000728032">
    <property type="component" value="Unassembled WGS sequence"/>
</dbReference>
<proteinExistence type="inferred from homology"/>
<dbReference type="Pfam" id="PF17751">
    <property type="entry name" value="SKICH"/>
    <property type="match status" value="1"/>
</dbReference>
<dbReference type="PANTHER" id="PTHR11200:SF275">
    <property type="entry name" value="LD06095P"/>
    <property type="match status" value="1"/>
</dbReference>
<evidence type="ECO:0000256" key="1">
    <source>
        <dbReference type="ARBA" id="ARBA00005910"/>
    </source>
</evidence>
<dbReference type="AlphaFoldDB" id="A0A7R9LWB2"/>
<name>A0A7R9LWB2_9ACAR</name>
<dbReference type="EMBL" id="CAJPVJ010003495">
    <property type="protein sequence ID" value="CAG2167629.1"/>
    <property type="molecule type" value="Genomic_DNA"/>
</dbReference>
<dbReference type="PANTHER" id="PTHR11200">
    <property type="entry name" value="INOSITOL 5-PHOSPHATASE"/>
    <property type="match status" value="1"/>
</dbReference>
<feature type="domain" description="Inositol polyphosphate-related phosphatase" evidence="3">
    <location>
        <begin position="24"/>
        <end position="344"/>
    </location>
</feature>
<dbReference type="GO" id="GO:0046856">
    <property type="term" value="P:phosphatidylinositol dephosphorylation"/>
    <property type="evidence" value="ECO:0007669"/>
    <property type="project" value="InterPro"/>
</dbReference>
<dbReference type="OrthoDB" id="62798at2759"/>
<dbReference type="GO" id="GO:0005886">
    <property type="term" value="C:plasma membrane"/>
    <property type="evidence" value="ECO:0007669"/>
    <property type="project" value="TreeGrafter"/>
</dbReference>
<organism evidence="4">
    <name type="scientific">Oppiella nova</name>
    <dbReference type="NCBI Taxonomy" id="334625"/>
    <lineage>
        <taxon>Eukaryota</taxon>
        <taxon>Metazoa</taxon>
        <taxon>Ecdysozoa</taxon>
        <taxon>Arthropoda</taxon>
        <taxon>Chelicerata</taxon>
        <taxon>Arachnida</taxon>
        <taxon>Acari</taxon>
        <taxon>Acariformes</taxon>
        <taxon>Sarcoptiformes</taxon>
        <taxon>Oribatida</taxon>
        <taxon>Brachypylina</taxon>
        <taxon>Oppioidea</taxon>
        <taxon>Oppiidae</taxon>
        <taxon>Oppiella</taxon>
    </lineage>
</organism>
<comment type="similarity">
    <text evidence="1">Belongs to the inositol 1,4,5-trisphosphate 5-phosphatase type II family.</text>
</comment>
<dbReference type="InterPro" id="IPR000300">
    <property type="entry name" value="IPPc"/>
</dbReference>
<feature type="region of interest" description="Disordered" evidence="2">
    <location>
        <begin position="437"/>
        <end position="464"/>
    </location>
</feature>
<dbReference type="GO" id="GO:0005737">
    <property type="term" value="C:cytoplasm"/>
    <property type="evidence" value="ECO:0007669"/>
    <property type="project" value="TreeGrafter"/>
</dbReference>
<keyword evidence="5" id="KW-1185">Reference proteome</keyword>
<dbReference type="GO" id="GO:0001726">
    <property type="term" value="C:ruffle"/>
    <property type="evidence" value="ECO:0007669"/>
    <property type="project" value="TreeGrafter"/>
</dbReference>
<sequence length="505" mass="57853">MVPDLRSVSTHHQLMSDILCLLSLPFSVQLITWNVKSEQCKCDLTQLLDIDADRLTTGAGDQPLADIYAIGLQEVAFRPTALLFTDPWVVAFDRVFKQLDYVRLKQIRLVGILLIVYTKRHKLPHFRSIETQYTRTGFGGLWGNKGGVSVSLIMDGISLCIVNTHLAPHYENLEQRITDYNTITDGQYFWSNKKPNILSHDYVLWMGDLNFRIDDLTGDEIHDIILNAPQTQRSDHSVNSFAQLLANDQLNRVRHEGLAFSEFSETEPTFAPTYKFFVNTDNYDYKSRKPAYTDRVLYRFTVNAYDNLKLDLKQLNYKSHPQYKQSDHKPVSSLFHLKTKESVQRVLRKRMAPLGEFDSQELDAGVDGGDQQVYVTFHPITDWKVNRDSTAWYTITPNNRNAIDSMSPWDWIGLFKSDFLSTDELLSYVWANPVPSRWSPPDSSDNSTQNADNESAGTSDTENAEPWFSVQYSDQTLLIADQFRLVYVTQNGDVLGISEPFLITN</sequence>
<accession>A0A7R9LWB2</accession>